<comment type="caution">
    <text evidence="1">The sequence shown here is derived from an EMBL/GenBank/DDBJ whole genome shotgun (WGS) entry which is preliminary data.</text>
</comment>
<dbReference type="HOGENOM" id="CLU_1585538_0_0_9"/>
<dbReference type="EMBL" id="AEVB01000036">
    <property type="protein sequence ID" value="EFW88462.1"/>
    <property type="molecule type" value="Genomic_DNA"/>
</dbReference>
<evidence type="ECO:0000313" key="1">
    <source>
        <dbReference type="EMBL" id="EFW88462.1"/>
    </source>
</evidence>
<dbReference type="AlphaFoldDB" id="E8JQQ0"/>
<accession>E8JQQ0</accession>
<gene>
    <name evidence="1" type="ORF">HMPREF0819_1320</name>
</gene>
<evidence type="ECO:0000313" key="2">
    <source>
        <dbReference type="Proteomes" id="UP000005699"/>
    </source>
</evidence>
<protein>
    <submittedName>
        <fullName evidence="1">Uncharacterized protein</fullName>
    </submittedName>
</protein>
<dbReference type="RefSeq" id="WP_004233485.1">
    <property type="nucleotide sequence ID" value="NZ_GL698429.1"/>
</dbReference>
<organism evidence="1 2">
    <name type="scientific">Streptococcus equinus ATCC 9812</name>
    <dbReference type="NCBI Taxonomy" id="525379"/>
    <lineage>
        <taxon>Bacteria</taxon>
        <taxon>Bacillati</taxon>
        <taxon>Bacillota</taxon>
        <taxon>Bacilli</taxon>
        <taxon>Lactobacillales</taxon>
        <taxon>Streptococcaceae</taxon>
        <taxon>Streptococcus</taxon>
    </lineage>
</organism>
<dbReference type="Proteomes" id="UP000005699">
    <property type="component" value="Unassembled WGS sequence"/>
</dbReference>
<reference evidence="1 2" key="1">
    <citation type="submission" date="2010-12" db="EMBL/GenBank/DDBJ databases">
        <authorList>
            <person name="Muzny D."/>
            <person name="Qin X."/>
            <person name="Deng J."/>
            <person name="Jiang H."/>
            <person name="Liu Y."/>
            <person name="Qu J."/>
            <person name="Song X.-Z."/>
            <person name="Zhang L."/>
            <person name="Thornton R."/>
            <person name="Coyle M."/>
            <person name="Francisco L."/>
            <person name="Jackson L."/>
            <person name="Javaid M."/>
            <person name="Korchina V."/>
            <person name="Kovar C."/>
            <person name="Mata R."/>
            <person name="Mathew T."/>
            <person name="Ngo R."/>
            <person name="Nguyen L."/>
            <person name="Nguyen N."/>
            <person name="Okwuonu G."/>
            <person name="Ongeri F."/>
            <person name="Pham C."/>
            <person name="Simmons D."/>
            <person name="Wilczek-Boney K."/>
            <person name="Hale W."/>
            <person name="Jakkamsetti A."/>
            <person name="Pham P."/>
            <person name="Ruth R."/>
            <person name="San Lucas F."/>
            <person name="Warren J."/>
            <person name="Zhang J."/>
            <person name="Zhao Z."/>
            <person name="Zhou C."/>
            <person name="Zhu D."/>
            <person name="Lee S."/>
            <person name="Bess C."/>
            <person name="Blankenburg K."/>
            <person name="Forbes L."/>
            <person name="Fu Q."/>
            <person name="Gubbala S."/>
            <person name="Hirani K."/>
            <person name="Jayaseelan J.C."/>
            <person name="Lara F."/>
            <person name="Munidasa M."/>
            <person name="Palculict T."/>
            <person name="Patil S."/>
            <person name="Pu L.-L."/>
            <person name="Saada N."/>
            <person name="Tang L."/>
            <person name="Weissenberger G."/>
            <person name="Zhu Y."/>
            <person name="Hemphill L."/>
            <person name="Shang Y."/>
            <person name="Youmans B."/>
            <person name="Ayvaz T."/>
            <person name="Ross M."/>
            <person name="Santibanez J."/>
            <person name="Aqrawi P."/>
            <person name="Gross S."/>
            <person name="Joshi V."/>
            <person name="Fowler G."/>
            <person name="Nazareth L."/>
            <person name="Reid J."/>
            <person name="Worley K."/>
            <person name="Petrosino J."/>
            <person name="Highlander S."/>
            <person name="Gibbs R."/>
        </authorList>
    </citation>
    <scope>NUCLEOTIDE SEQUENCE [LARGE SCALE GENOMIC DNA]</scope>
    <source>
        <strain evidence="1 2">ATCC 9812</strain>
    </source>
</reference>
<sequence>MSQAGTLNAETSDITVNVSYEGNTFSEPVQLKVKPVEDTSAIDNKLTTLLRESKQESSQAHSYDISFVTDDGKEVEPSKDVKVSMNFKNNLSTSDDKQAGWKLYHFVDKDINQVQYLTESTDTDIKETSEGAVESIDLKSNTFSTYTLAGVTYADFSGYLTKSCKSIW</sequence>
<name>E8JQQ0_STREI</name>
<proteinExistence type="predicted"/>